<sequence>MKNANLCLRPKVCRYRKGHGYFMEDNLFELMQQKKQEEEIRTLVAANEKSEGFGLTLSYEEARELVAGRNSSLKNSQRVEFGDGILNKLIYQFCDSQYINQDNYLQTLTDLQDIFYQFKNEAEDNLTDDELITFMKEQFEEVCTGDVDYLAGTCLEKFAEAVRAGYRGYTETSGHGEYSQFDDVVRWDKDLYFSVLKELFWE</sequence>
<gene>
    <name evidence="1" type="ORF">SAMN02745217_00153</name>
</gene>
<organism evidence="1 2">
    <name type="scientific">Anaerocolumna xylanovorans DSM 12503</name>
    <dbReference type="NCBI Taxonomy" id="1121345"/>
    <lineage>
        <taxon>Bacteria</taxon>
        <taxon>Bacillati</taxon>
        <taxon>Bacillota</taxon>
        <taxon>Clostridia</taxon>
        <taxon>Lachnospirales</taxon>
        <taxon>Lachnospiraceae</taxon>
        <taxon>Anaerocolumna</taxon>
    </lineage>
</organism>
<evidence type="ECO:0000313" key="2">
    <source>
        <dbReference type="Proteomes" id="UP000184612"/>
    </source>
</evidence>
<keyword evidence="2" id="KW-1185">Reference proteome</keyword>
<dbReference type="Proteomes" id="UP000184612">
    <property type="component" value="Unassembled WGS sequence"/>
</dbReference>
<evidence type="ECO:0000313" key="1">
    <source>
        <dbReference type="EMBL" id="SHO43279.1"/>
    </source>
</evidence>
<protein>
    <submittedName>
        <fullName evidence="1">Uncharacterized protein</fullName>
    </submittedName>
</protein>
<name>A0A1M7XX52_9FIRM</name>
<proteinExistence type="predicted"/>
<accession>A0A1M7XX52</accession>
<dbReference type="Pfam" id="PF19848">
    <property type="entry name" value="DUF6323"/>
    <property type="match status" value="1"/>
</dbReference>
<reference evidence="1 2" key="1">
    <citation type="submission" date="2016-12" db="EMBL/GenBank/DDBJ databases">
        <authorList>
            <person name="Song W.-J."/>
            <person name="Kurnit D.M."/>
        </authorList>
    </citation>
    <scope>NUCLEOTIDE SEQUENCE [LARGE SCALE GENOMIC DNA]</scope>
    <source>
        <strain evidence="1 2">DSM 12503</strain>
    </source>
</reference>
<dbReference type="InterPro" id="IPR046286">
    <property type="entry name" value="DUF6323"/>
</dbReference>
<dbReference type="STRING" id="1121345.SAMN02745217_00153"/>
<dbReference type="EMBL" id="FRFD01000003">
    <property type="protein sequence ID" value="SHO43279.1"/>
    <property type="molecule type" value="Genomic_DNA"/>
</dbReference>
<dbReference type="AlphaFoldDB" id="A0A1M7XX52"/>